<feature type="transmembrane region" description="Helical" evidence="1">
    <location>
        <begin position="20"/>
        <end position="40"/>
    </location>
</feature>
<evidence type="ECO:0000256" key="1">
    <source>
        <dbReference type="SAM" id="Phobius"/>
    </source>
</evidence>
<keyword evidence="1" id="KW-0812">Transmembrane</keyword>
<accession>H2YL41</accession>
<reference evidence="2" key="2">
    <citation type="submission" date="2025-08" db="UniProtKB">
        <authorList>
            <consortium name="Ensembl"/>
        </authorList>
    </citation>
    <scope>IDENTIFICATION</scope>
</reference>
<dbReference type="AlphaFoldDB" id="H2YL41"/>
<evidence type="ECO:0000313" key="3">
    <source>
        <dbReference type="Proteomes" id="UP000007875"/>
    </source>
</evidence>
<reference evidence="2" key="3">
    <citation type="submission" date="2025-09" db="UniProtKB">
        <authorList>
            <consortium name="Ensembl"/>
        </authorList>
    </citation>
    <scope>IDENTIFICATION</scope>
</reference>
<dbReference type="InParanoid" id="H2YL41"/>
<dbReference type="HOGENOM" id="CLU_2921920_0_0_1"/>
<name>H2YL41_CIOSA</name>
<keyword evidence="3" id="KW-1185">Reference proteome</keyword>
<dbReference type="Proteomes" id="UP000007875">
    <property type="component" value="Unassembled WGS sequence"/>
</dbReference>
<protein>
    <submittedName>
        <fullName evidence="2">Uncharacterized protein</fullName>
    </submittedName>
</protein>
<keyword evidence="1" id="KW-1133">Transmembrane helix</keyword>
<evidence type="ECO:0000313" key="2">
    <source>
        <dbReference type="Ensembl" id="ENSCSAVP00000006043.1"/>
    </source>
</evidence>
<proteinExistence type="predicted"/>
<sequence length="61" mass="6660">MTCVGEIEPEIPACLPMVGILQLTGSIFVPIKLFLLFAPVKNQSLHLSHYSTFDSPVFVGL</sequence>
<organism evidence="2 3">
    <name type="scientific">Ciona savignyi</name>
    <name type="common">Pacific transparent sea squirt</name>
    <dbReference type="NCBI Taxonomy" id="51511"/>
    <lineage>
        <taxon>Eukaryota</taxon>
        <taxon>Metazoa</taxon>
        <taxon>Chordata</taxon>
        <taxon>Tunicata</taxon>
        <taxon>Ascidiacea</taxon>
        <taxon>Phlebobranchia</taxon>
        <taxon>Cionidae</taxon>
        <taxon>Ciona</taxon>
    </lineage>
</organism>
<dbReference type="Ensembl" id="ENSCSAVT00000006120.1">
    <property type="protein sequence ID" value="ENSCSAVP00000006043.1"/>
    <property type="gene ID" value="ENSCSAVG00000003608.1"/>
</dbReference>
<reference evidence="3" key="1">
    <citation type="submission" date="2003-08" db="EMBL/GenBank/DDBJ databases">
        <authorList>
            <person name="Birren B."/>
            <person name="Nusbaum C."/>
            <person name="Abebe A."/>
            <person name="Abouelleil A."/>
            <person name="Adekoya E."/>
            <person name="Ait-zahra M."/>
            <person name="Allen N."/>
            <person name="Allen T."/>
            <person name="An P."/>
            <person name="Anderson M."/>
            <person name="Anderson S."/>
            <person name="Arachchi H."/>
            <person name="Armbruster J."/>
            <person name="Bachantsang P."/>
            <person name="Baldwin J."/>
            <person name="Barry A."/>
            <person name="Bayul T."/>
            <person name="Blitshsteyn B."/>
            <person name="Bloom T."/>
            <person name="Blye J."/>
            <person name="Boguslavskiy L."/>
            <person name="Borowsky M."/>
            <person name="Boukhgalter B."/>
            <person name="Brunache A."/>
            <person name="Butler J."/>
            <person name="Calixte N."/>
            <person name="Calvo S."/>
            <person name="Camarata J."/>
            <person name="Campo K."/>
            <person name="Chang J."/>
            <person name="Cheshatsang Y."/>
            <person name="Citroen M."/>
            <person name="Collymore A."/>
            <person name="Considine T."/>
            <person name="Cook A."/>
            <person name="Cooke P."/>
            <person name="Corum B."/>
            <person name="Cuomo C."/>
            <person name="David R."/>
            <person name="Dawoe T."/>
            <person name="Degray S."/>
            <person name="Dodge S."/>
            <person name="Dooley K."/>
            <person name="Dorje P."/>
            <person name="Dorjee K."/>
            <person name="Dorris L."/>
            <person name="Duffey N."/>
            <person name="Dupes A."/>
            <person name="Elkins T."/>
            <person name="Engels R."/>
            <person name="Erickson J."/>
            <person name="Farina A."/>
            <person name="Faro S."/>
            <person name="Ferreira P."/>
            <person name="Fischer H."/>
            <person name="Fitzgerald M."/>
            <person name="Foley K."/>
            <person name="Gage D."/>
            <person name="Galagan J."/>
            <person name="Gearin G."/>
            <person name="Gnerre S."/>
            <person name="Gnirke A."/>
            <person name="Goyette A."/>
            <person name="Graham J."/>
            <person name="Grandbois E."/>
            <person name="Gyaltsen K."/>
            <person name="Hafez N."/>
            <person name="Hagopian D."/>
            <person name="Hagos B."/>
            <person name="Hall J."/>
            <person name="Hatcher B."/>
            <person name="Heller A."/>
            <person name="Higgins H."/>
            <person name="Honan T."/>
            <person name="Horn A."/>
            <person name="Houde N."/>
            <person name="Hughes L."/>
            <person name="Hulme W."/>
            <person name="Husby E."/>
            <person name="Iliev I."/>
            <person name="Jaffe D."/>
            <person name="Jones C."/>
            <person name="Kamal M."/>
            <person name="Kamat A."/>
            <person name="Kamvysselis M."/>
            <person name="Karlsson E."/>
            <person name="Kells C."/>
            <person name="Kieu A."/>
            <person name="Kisner P."/>
            <person name="Kodira C."/>
            <person name="Kulbokas E."/>
            <person name="Labutti K."/>
            <person name="Lama D."/>
            <person name="Landers T."/>
            <person name="Leger J."/>
            <person name="Levine S."/>
            <person name="Lewis D."/>
            <person name="Lewis T."/>
            <person name="Lindblad-toh K."/>
            <person name="Liu X."/>
            <person name="Lokyitsang T."/>
            <person name="Lokyitsang Y."/>
            <person name="Lucien O."/>
            <person name="Lui A."/>
            <person name="Ma L.J."/>
            <person name="Mabbitt R."/>
            <person name="Macdonald J."/>
            <person name="Maclean C."/>
            <person name="Major J."/>
            <person name="Manning J."/>
            <person name="Marabella R."/>
            <person name="Maru K."/>
            <person name="Matthews C."/>
            <person name="Mauceli E."/>
            <person name="Mccarthy M."/>
            <person name="Mcdonough S."/>
            <person name="Mcghee T."/>
            <person name="Meldrim J."/>
            <person name="Meneus L."/>
            <person name="Mesirov J."/>
            <person name="Mihalev A."/>
            <person name="Mihova T."/>
            <person name="Mikkelsen T."/>
            <person name="Mlenga V."/>
            <person name="Moru K."/>
            <person name="Mozes J."/>
            <person name="Mulrain L."/>
            <person name="Munson G."/>
            <person name="Naylor J."/>
            <person name="Newes C."/>
            <person name="Nguyen C."/>
            <person name="Nguyen N."/>
            <person name="Nguyen T."/>
            <person name="Nicol R."/>
            <person name="Nielsen C."/>
            <person name="Nizzari M."/>
            <person name="Norbu C."/>
            <person name="Norbu N."/>
            <person name="O'donnell P."/>
            <person name="Okoawo O."/>
            <person name="O'leary S."/>
            <person name="Omotosho B."/>
            <person name="O'neill K."/>
            <person name="Osman S."/>
            <person name="Parker S."/>
            <person name="Perrin D."/>
            <person name="Phunkhang P."/>
            <person name="Piqani B."/>
            <person name="Purcell S."/>
            <person name="Rachupka T."/>
            <person name="Ramasamy U."/>
            <person name="Rameau R."/>
            <person name="Ray V."/>
            <person name="Raymond C."/>
            <person name="Retta R."/>
            <person name="Richardson S."/>
            <person name="Rise C."/>
            <person name="Rodriguez J."/>
            <person name="Rogers J."/>
            <person name="Rogov P."/>
            <person name="Rutman M."/>
            <person name="Schupbach R."/>
            <person name="Seaman C."/>
            <person name="Settipalli S."/>
            <person name="Sharpe T."/>
            <person name="Sheridan J."/>
            <person name="Sherpa N."/>
            <person name="Shi J."/>
            <person name="Smirnov S."/>
            <person name="Smith C."/>
            <person name="Sougnez C."/>
            <person name="Spencer B."/>
            <person name="Stalker J."/>
            <person name="Stange-thomann N."/>
            <person name="Stavropoulos S."/>
            <person name="Stetson K."/>
            <person name="Stone C."/>
            <person name="Stone S."/>
            <person name="Stubbs M."/>
            <person name="Talamas J."/>
            <person name="Tchuinga P."/>
            <person name="Tenzing P."/>
            <person name="Tesfaye S."/>
            <person name="Theodore J."/>
            <person name="Thoulutsang Y."/>
            <person name="Topham K."/>
            <person name="Towey S."/>
            <person name="Tsamla T."/>
            <person name="Tsomo N."/>
            <person name="Vallee D."/>
            <person name="Vassiliev H."/>
            <person name="Venkataraman V."/>
            <person name="Vinson J."/>
            <person name="Vo A."/>
            <person name="Wade C."/>
            <person name="Wang S."/>
            <person name="Wangchuk T."/>
            <person name="Wangdi T."/>
            <person name="Whittaker C."/>
            <person name="Wilkinson J."/>
            <person name="Wu Y."/>
            <person name="Wyman D."/>
            <person name="Yadav S."/>
            <person name="Yang S."/>
            <person name="Yang X."/>
            <person name="Yeager S."/>
            <person name="Yee E."/>
            <person name="Young G."/>
            <person name="Zainoun J."/>
            <person name="Zembeck L."/>
            <person name="Zimmer A."/>
            <person name="Zody M."/>
            <person name="Lander E."/>
        </authorList>
    </citation>
    <scope>NUCLEOTIDE SEQUENCE [LARGE SCALE GENOMIC DNA]</scope>
</reference>
<keyword evidence="1" id="KW-0472">Membrane</keyword>